<dbReference type="EMBL" id="NBSK02000007">
    <property type="protein sequence ID" value="KAJ0195531.1"/>
    <property type="molecule type" value="Genomic_DNA"/>
</dbReference>
<organism evidence="2 3">
    <name type="scientific">Lactuca sativa</name>
    <name type="common">Garden lettuce</name>
    <dbReference type="NCBI Taxonomy" id="4236"/>
    <lineage>
        <taxon>Eukaryota</taxon>
        <taxon>Viridiplantae</taxon>
        <taxon>Streptophyta</taxon>
        <taxon>Embryophyta</taxon>
        <taxon>Tracheophyta</taxon>
        <taxon>Spermatophyta</taxon>
        <taxon>Magnoliopsida</taxon>
        <taxon>eudicotyledons</taxon>
        <taxon>Gunneridae</taxon>
        <taxon>Pentapetalae</taxon>
        <taxon>asterids</taxon>
        <taxon>campanulids</taxon>
        <taxon>Asterales</taxon>
        <taxon>Asteraceae</taxon>
        <taxon>Cichorioideae</taxon>
        <taxon>Cichorieae</taxon>
        <taxon>Lactucinae</taxon>
        <taxon>Lactuca</taxon>
    </lineage>
</organism>
<feature type="domain" description="DUF8039" evidence="1">
    <location>
        <begin position="12"/>
        <end position="94"/>
    </location>
</feature>
<dbReference type="PANTHER" id="PTHR33018">
    <property type="entry name" value="OS10G0338966 PROTEIN-RELATED"/>
    <property type="match status" value="1"/>
</dbReference>
<evidence type="ECO:0000313" key="2">
    <source>
        <dbReference type="EMBL" id="KAJ0195531.1"/>
    </source>
</evidence>
<proteinExistence type="predicted"/>
<keyword evidence="3" id="KW-1185">Reference proteome</keyword>
<dbReference type="Pfam" id="PF26133">
    <property type="entry name" value="DUF8039"/>
    <property type="match status" value="1"/>
</dbReference>
<reference evidence="2 3" key="1">
    <citation type="journal article" date="2017" name="Nat. Commun.">
        <title>Genome assembly with in vitro proximity ligation data and whole-genome triplication in lettuce.</title>
        <authorList>
            <person name="Reyes-Chin-Wo S."/>
            <person name="Wang Z."/>
            <person name="Yang X."/>
            <person name="Kozik A."/>
            <person name="Arikit S."/>
            <person name="Song C."/>
            <person name="Xia L."/>
            <person name="Froenicke L."/>
            <person name="Lavelle D.O."/>
            <person name="Truco M.J."/>
            <person name="Xia R."/>
            <person name="Zhu S."/>
            <person name="Xu C."/>
            <person name="Xu H."/>
            <person name="Xu X."/>
            <person name="Cox K."/>
            <person name="Korf I."/>
            <person name="Meyers B.C."/>
            <person name="Michelmore R.W."/>
        </authorList>
    </citation>
    <scope>NUCLEOTIDE SEQUENCE [LARGE SCALE GENOMIC DNA]</scope>
    <source>
        <strain evidence="3">cv. Salinas</strain>
        <tissue evidence="2">Seedlings</tissue>
    </source>
</reference>
<protein>
    <recommendedName>
        <fullName evidence="1">DUF8039 domain-containing protein</fullName>
    </recommendedName>
</protein>
<sequence length="167" mass="18820">MLTHEYTSCYTTTHYDLVLPYGDMSQKCARGMVFPYNDGLIRSLPLCENHLKVMIDSIDAIYKGIPVPVMTNEVGILKDAVGTVIQRSRITIVLSKTTSARPSTAKVVMEKNMANQKINKPRPIESLRDLLETNLVVHVVADVGHLERGAFDFSVTCEDYYRLLKKQ</sequence>
<accession>A0A9R1X1D9</accession>
<dbReference type="AlphaFoldDB" id="A0A9R1X1D9"/>
<evidence type="ECO:0000313" key="3">
    <source>
        <dbReference type="Proteomes" id="UP000235145"/>
    </source>
</evidence>
<dbReference type="Proteomes" id="UP000235145">
    <property type="component" value="Unassembled WGS sequence"/>
</dbReference>
<comment type="caution">
    <text evidence="2">The sequence shown here is derived from an EMBL/GenBank/DDBJ whole genome shotgun (WGS) entry which is preliminary data.</text>
</comment>
<dbReference type="InterPro" id="IPR058352">
    <property type="entry name" value="DUF8039"/>
</dbReference>
<name>A0A9R1X1D9_LACSA</name>
<dbReference type="PANTHER" id="PTHR33018:SF37">
    <property type="entry name" value="TRANSPOSASE TNP1_EN_SPM-LIKE DOMAIN-CONTAINING PROTEIN"/>
    <property type="match status" value="1"/>
</dbReference>
<gene>
    <name evidence="2" type="ORF">LSAT_V11C700381010</name>
</gene>
<evidence type="ECO:0000259" key="1">
    <source>
        <dbReference type="Pfam" id="PF26133"/>
    </source>
</evidence>